<dbReference type="InterPro" id="IPR011008">
    <property type="entry name" value="Dimeric_a/b-barrel"/>
</dbReference>
<evidence type="ECO:0000313" key="3">
    <source>
        <dbReference type="EMBL" id="GGX34913.1"/>
    </source>
</evidence>
<dbReference type="PANTHER" id="PTHR37828">
    <property type="entry name" value="GSR2449 PROTEIN"/>
    <property type="match status" value="1"/>
</dbReference>
<name>A0ABQ2XVC8_9BURK</name>
<dbReference type="Pfam" id="PF03795">
    <property type="entry name" value="YCII"/>
    <property type="match status" value="1"/>
</dbReference>
<dbReference type="PANTHER" id="PTHR37828:SF1">
    <property type="entry name" value="YCII-RELATED DOMAIN-CONTAINING PROTEIN"/>
    <property type="match status" value="1"/>
</dbReference>
<sequence length="100" mass="11350">MTFKLRYFLILVDYIRPLPEVDAALDAHRAFLKSHYDAGHFLMSGARTPRDGGIILAQASDRDEVSLWLHDDPFCKAGVAEYQIKEWNITMSAPGWPVTN</sequence>
<proteinExistence type="inferred from homology"/>
<comment type="similarity">
    <text evidence="1">Belongs to the YciI family.</text>
</comment>
<accession>A0ABQ2XVC8</accession>
<evidence type="ECO:0000313" key="4">
    <source>
        <dbReference type="Proteomes" id="UP000653343"/>
    </source>
</evidence>
<dbReference type="EMBL" id="BMYU01000002">
    <property type="protein sequence ID" value="GGX34913.1"/>
    <property type="molecule type" value="Genomic_DNA"/>
</dbReference>
<keyword evidence="4" id="KW-1185">Reference proteome</keyword>
<protein>
    <recommendedName>
        <fullName evidence="2">YCII-related domain-containing protein</fullName>
    </recommendedName>
</protein>
<dbReference type="Proteomes" id="UP000653343">
    <property type="component" value="Unassembled WGS sequence"/>
</dbReference>
<reference evidence="4" key="1">
    <citation type="journal article" date="2019" name="Int. J. Syst. Evol. Microbiol.">
        <title>The Global Catalogue of Microorganisms (GCM) 10K type strain sequencing project: providing services to taxonomists for standard genome sequencing and annotation.</title>
        <authorList>
            <consortium name="The Broad Institute Genomics Platform"/>
            <consortium name="The Broad Institute Genome Sequencing Center for Infectious Disease"/>
            <person name="Wu L."/>
            <person name="Ma J."/>
        </authorList>
    </citation>
    <scope>NUCLEOTIDE SEQUENCE [LARGE SCALE GENOMIC DNA]</scope>
    <source>
        <strain evidence="4">KCTC 23917</strain>
    </source>
</reference>
<dbReference type="InterPro" id="IPR005545">
    <property type="entry name" value="YCII"/>
</dbReference>
<evidence type="ECO:0000256" key="1">
    <source>
        <dbReference type="ARBA" id="ARBA00007689"/>
    </source>
</evidence>
<feature type="domain" description="YCII-related" evidence="2">
    <location>
        <begin position="16"/>
        <end position="88"/>
    </location>
</feature>
<dbReference type="Gene3D" id="3.30.70.1060">
    <property type="entry name" value="Dimeric alpha+beta barrel"/>
    <property type="match status" value="1"/>
</dbReference>
<dbReference type="SUPFAM" id="SSF54909">
    <property type="entry name" value="Dimeric alpha+beta barrel"/>
    <property type="match status" value="1"/>
</dbReference>
<comment type="caution">
    <text evidence="3">The sequence shown here is derived from an EMBL/GenBank/DDBJ whole genome shotgun (WGS) entry which is preliminary data.</text>
</comment>
<evidence type="ECO:0000259" key="2">
    <source>
        <dbReference type="Pfam" id="PF03795"/>
    </source>
</evidence>
<gene>
    <name evidence="3" type="ORF">GCM10010946_10260</name>
</gene>
<organism evidence="3 4">
    <name type="scientific">Undibacterium squillarum</name>
    <dbReference type="NCBI Taxonomy" id="1131567"/>
    <lineage>
        <taxon>Bacteria</taxon>
        <taxon>Pseudomonadati</taxon>
        <taxon>Pseudomonadota</taxon>
        <taxon>Betaproteobacteria</taxon>
        <taxon>Burkholderiales</taxon>
        <taxon>Oxalobacteraceae</taxon>
        <taxon>Undibacterium</taxon>
    </lineage>
</organism>